<dbReference type="Proteomes" id="UP001062263">
    <property type="component" value="Chromosome"/>
</dbReference>
<organism evidence="1 2">
    <name type="scientific">Akkermansia biwaensis</name>
    <dbReference type="NCBI Taxonomy" id="2946555"/>
    <lineage>
        <taxon>Bacteria</taxon>
        <taxon>Pseudomonadati</taxon>
        <taxon>Verrucomicrobiota</taxon>
        <taxon>Verrucomicrobiia</taxon>
        <taxon>Verrucomicrobiales</taxon>
        <taxon>Akkermansiaceae</taxon>
        <taxon>Akkermansia</taxon>
    </lineage>
</organism>
<reference evidence="1" key="1">
    <citation type="submission" date="2022-06" db="EMBL/GenBank/DDBJ databases">
        <title>Akkermansia biwalacus sp. nov., an anaerobic mucin-degrading bacterium isolated from human intestine.</title>
        <authorList>
            <person name="Kobayashi Y."/>
            <person name="Inoue S."/>
            <person name="Kawahara T."/>
            <person name="Kohda N."/>
        </authorList>
    </citation>
    <scope>NUCLEOTIDE SEQUENCE</scope>
    <source>
        <strain evidence="1">WON2089</strain>
    </source>
</reference>
<accession>A0ABN6QJG4</accession>
<proteinExistence type="predicted"/>
<evidence type="ECO:0000313" key="2">
    <source>
        <dbReference type="Proteomes" id="UP001062263"/>
    </source>
</evidence>
<dbReference type="EMBL" id="AP025943">
    <property type="protein sequence ID" value="BDL43500.1"/>
    <property type="molecule type" value="Genomic_DNA"/>
</dbReference>
<gene>
    <name evidence="1" type="ORF">Abiwalacus_10740</name>
</gene>
<evidence type="ECO:0008006" key="3">
    <source>
        <dbReference type="Google" id="ProtNLM"/>
    </source>
</evidence>
<evidence type="ECO:0000313" key="1">
    <source>
        <dbReference type="EMBL" id="BDL43500.1"/>
    </source>
</evidence>
<sequence length="226" mass="26672">MLNNNMFFKVIKIVSFSSLMLTSSCKENQSGTEKPQSQNGSMENTLKEERKKAIIDVIATTLLAMNGEECFTWKGLAPAAFYRGILFSINLKNTTQEFQREYAVMMLNLSKISDHEKDMSHAEMNKKMAPVFRQFRDYLKNNYRDINIDYIIEQFGNFKNRSHEYAMLKFEGVENKDKISIKEEEKYSFLEMRCTTLKEQLDYLEKSNKFKEEFINEMMHDRNVSQ</sequence>
<protein>
    <recommendedName>
        <fullName evidence="3">Lipoprotein</fullName>
    </recommendedName>
</protein>
<keyword evidence="2" id="KW-1185">Reference proteome</keyword>
<name>A0ABN6QJG4_9BACT</name>